<dbReference type="Gene3D" id="3.10.490.10">
    <property type="entry name" value="Gamma-glutamyl cyclotransferase-like"/>
    <property type="match status" value="1"/>
</dbReference>
<sequence length="73" mass="8097">MVLKGITDDERKLLDEFEDVEYDRKAVEVVLTGQKTMISSLQKLTDRPSDGMGSTGRESGRGWPISRGRIGAL</sequence>
<dbReference type="AlphaFoldDB" id="A0A0D3DV89"/>
<reference evidence="2" key="2">
    <citation type="submission" date="2015-03" db="UniProtKB">
        <authorList>
            <consortium name="EnsemblPlants"/>
        </authorList>
    </citation>
    <scope>IDENTIFICATION</scope>
</reference>
<evidence type="ECO:0000313" key="2">
    <source>
        <dbReference type="EnsemblPlants" id="Bo8g098400.1"/>
    </source>
</evidence>
<organism evidence="2 3">
    <name type="scientific">Brassica oleracea var. oleracea</name>
    <dbReference type="NCBI Taxonomy" id="109376"/>
    <lineage>
        <taxon>Eukaryota</taxon>
        <taxon>Viridiplantae</taxon>
        <taxon>Streptophyta</taxon>
        <taxon>Embryophyta</taxon>
        <taxon>Tracheophyta</taxon>
        <taxon>Spermatophyta</taxon>
        <taxon>Magnoliopsida</taxon>
        <taxon>eudicotyledons</taxon>
        <taxon>Gunneridae</taxon>
        <taxon>Pentapetalae</taxon>
        <taxon>rosids</taxon>
        <taxon>malvids</taxon>
        <taxon>Brassicales</taxon>
        <taxon>Brassicaceae</taxon>
        <taxon>Brassiceae</taxon>
        <taxon>Brassica</taxon>
    </lineage>
</organism>
<dbReference type="Proteomes" id="UP000032141">
    <property type="component" value="Chromosome C8"/>
</dbReference>
<name>A0A0D3DV89_BRAOL</name>
<dbReference type="Gramene" id="Bo8g098400.1">
    <property type="protein sequence ID" value="Bo8g098400.1"/>
    <property type="gene ID" value="Bo8g098400"/>
</dbReference>
<dbReference type="EnsemblPlants" id="Bo8g098400.1">
    <property type="protein sequence ID" value="Bo8g098400.1"/>
    <property type="gene ID" value="Bo8g098400"/>
</dbReference>
<protein>
    <submittedName>
        <fullName evidence="2">Uncharacterized protein</fullName>
    </submittedName>
</protein>
<accession>A0A0D3DV89</accession>
<evidence type="ECO:0000313" key="3">
    <source>
        <dbReference type="Proteomes" id="UP000032141"/>
    </source>
</evidence>
<keyword evidence="3" id="KW-1185">Reference proteome</keyword>
<evidence type="ECO:0000256" key="1">
    <source>
        <dbReference type="SAM" id="MobiDB-lite"/>
    </source>
</evidence>
<feature type="region of interest" description="Disordered" evidence="1">
    <location>
        <begin position="41"/>
        <end position="73"/>
    </location>
</feature>
<proteinExistence type="predicted"/>
<dbReference type="HOGENOM" id="CLU_2708285_0_0_1"/>
<reference evidence="2 3" key="1">
    <citation type="journal article" date="2014" name="Genome Biol.">
        <title>Transcriptome and methylome profiling reveals relics of genome dominance in the mesopolyploid Brassica oleracea.</title>
        <authorList>
            <person name="Parkin I.A."/>
            <person name="Koh C."/>
            <person name="Tang H."/>
            <person name="Robinson S.J."/>
            <person name="Kagale S."/>
            <person name="Clarke W.E."/>
            <person name="Town C.D."/>
            <person name="Nixon J."/>
            <person name="Krishnakumar V."/>
            <person name="Bidwell S.L."/>
            <person name="Denoeud F."/>
            <person name="Belcram H."/>
            <person name="Links M.G."/>
            <person name="Just J."/>
            <person name="Clarke C."/>
            <person name="Bender T."/>
            <person name="Huebert T."/>
            <person name="Mason A.S."/>
            <person name="Pires J.C."/>
            <person name="Barker G."/>
            <person name="Moore J."/>
            <person name="Walley P.G."/>
            <person name="Manoli S."/>
            <person name="Batley J."/>
            <person name="Edwards D."/>
            <person name="Nelson M.N."/>
            <person name="Wang X."/>
            <person name="Paterson A.H."/>
            <person name="King G."/>
            <person name="Bancroft I."/>
            <person name="Chalhoub B."/>
            <person name="Sharpe A.G."/>
        </authorList>
    </citation>
    <scope>NUCLEOTIDE SEQUENCE</scope>
    <source>
        <strain evidence="2 3">cv. TO1000</strain>
    </source>
</reference>